<dbReference type="AlphaFoldDB" id="A0A3R7P1Q1"/>
<feature type="region of interest" description="Disordered" evidence="1">
    <location>
        <begin position="295"/>
        <end position="336"/>
    </location>
</feature>
<feature type="compositionally biased region" description="Low complexity" evidence="1">
    <location>
        <begin position="20"/>
        <end position="32"/>
    </location>
</feature>
<dbReference type="OrthoDB" id="244412at2759"/>
<reference evidence="2 3" key="1">
    <citation type="journal article" date="2018" name="BMC Genomics">
        <title>Genomic comparison of Trypanosoma conorhini and Trypanosoma rangeli to Trypanosoma cruzi strains of high and low virulence.</title>
        <authorList>
            <person name="Bradwell K.R."/>
            <person name="Koparde V.N."/>
            <person name="Matveyev A.V."/>
            <person name="Serrano M.G."/>
            <person name="Alves J.M."/>
            <person name="Parikh H."/>
            <person name="Huang B."/>
            <person name="Lee V."/>
            <person name="Espinosa-Alvarez O."/>
            <person name="Ortiz P.A."/>
            <person name="Costa-Martins A.G."/>
            <person name="Teixeira M.M."/>
            <person name="Buck G.A."/>
        </authorList>
    </citation>
    <scope>NUCLEOTIDE SEQUENCE [LARGE SCALE GENOMIC DNA]</scope>
    <source>
        <strain evidence="2 3">025E</strain>
    </source>
</reference>
<keyword evidence="3" id="KW-1185">Reference proteome</keyword>
<feature type="compositionally biased region" description="Polar residues" evidence="1">
    <location>
        <begin position="530"/>
        <end position="553"/>
    </location>
</feature>
<feature type="region of interest" description="Disordered" evidence="1">
    <location>
        <begin position="1"/>
        <end position="62"/>
    </location>
</feature>
<evidence type="ECO:0000256" key="1">
    <source>
        <dbReference type="SAM" id="MobiDB-lite"/>
    </source>
</evidence>
<feature type="compositionally biased region" description="Basic and acidic residues" evidence="1">
    <location>
        <begin position="622"/>
        <end position="647"/>
    </location>
</feature>
<evidence type="ECO:0000313" key="2">
    <source>
        <dbReference type="EMBL" id="RNF27453.1"/>
    </source>
</evidence>
<proteinExistence type="predicted"/>
<gene>
    <name evidence="2" type="ORF">Tco025E_00315</name>
</gene>
<dbReference type="Proteomes" id="UP000284403">
    <property type="component" value="Unassembled WGS sequence"/>
</dbReference>
<feature type="compositionally biased region" description="Polar residues" evidence="1">
    <location>
        <begin position="304"/>
        <end position="316"/>
    </location>
</feature>
<accession>A0A3R7P1Q1</accession>
<sequence length="696" mass="74298">MSTTTEHEALANGREGGGAASSASSSAHSCGGWNSTGDESHCFMRPESPDGARGGVRPSAHYGARLSNMGKRLLAGRAKTAVRGSPYVNVGLNQALGEKQGEGKEEHGEEVYCNPKAPLRARPPDVQRYRQAYSARYGRSAEGKLIEVNEPRTPPHGAAFPRHLSGPCCSGRPHLAMVSCSGDNRGGVNRAEAIRHYGSTARRGEGVAQVDPFTMSAETLGSTPELSPPWSMGVHIETPTEAVHPNAPQRPRPDTVEIAPDVPVCVALPLLSCPRQNSILRGQTHDYGVLLHEDKERSQGGKDPSQQLVSSSTAPQLSMKDTEDDSVGDPSPTTLPSLSKAVIAWSANINKTETQMQGLTAGRGSPTCLSGMRQGTPLTLHEVTEEIATEEAERVASGSRMSGTSEEKTPNLCILSSAIWSRRRSELRGELISTEERPQKKKRKGSRWAKSLLRRALAFPVMEKSDGNGGGGGGGSVVGSISTSHTLTGNCVDNKNIDGNFILPQPPRTSLLAYNLGHGMETRPSVRALPSTSRRSSAMQQNPDPSLASSNMLFFSPSGRRRYDAAAFKSVLSTPSNHPPGVDPAGARAMSRRSTRTSRDWVSSGANDAAPSGRGNSSDDGGEARRAAKSQEPRLPRDPSLRSDLRSDSVCTTRDFIPLRPFTNSHSGNSTTGSIYSMVPAEDSDSERFSMASFTW</sequence>
<organism evidence="2 3">
    <name type="scientific">Trypanosoma conorhini</name>
    <dbReference type="NCBI Taxonomy" id="83891"/>
    <lineage>
        <taxon>Eukaryota</taxon>
        <taxon>Discoba</taxon>
        <taxon>Euglenozoa</taxon>
        <taxon>Kinetoplastea</taxon>
        <taxon>Metakinetoplastina</taxon>
        <taxon>Trypanosomatida</taxon>
        <taxon>Trypanosomatidae</taxon>
        <taxon>Trypanosoma</taxon>
    </lineage>
</organism>
<protein>
    <submittedName>
        <fullName evidence="2">Uncharacterized protein</fullName>
    </submittedName>
</protein>
<feature type="region of interest" description="Disordered" evidence="1">
    <location>
        <begin position="522"/>
        <end position="553"/>
    </location>
</feature>
<feature type="compositionally biased region" description="Basic and acidic residues" evidence="1">
    <location>
        <begin position="38"/>
        <end position="50"/>
    </location>
</feature>
<feature type="compositionally biased region" description="Low complexity" evidence="1">
    <location>
        <begin position="663"/>
        <end position="674"/>
    </location>
</feature>
<name>A0A3R7P1Q1_9TRYP</name>
<comment type="caution">
    <text evidence="2">The sequence shown here is derived from an EMBL/GenBank/DDBJ whole genome shotgun (WGS) entry which is preliminary data.</text>
</comment>
<dbReference type="EMBL" id="MKKU01000006">
    <property type="protein sequence ID" value="RNF27453.1"/>
    <property type="molecule type" value="Genomic_DNA"/>
</dbReference>
<evidence type="ECO:0000313" key="3">
    <source>
        <dbReference type="Proteomes" id="UP000284403"/>
    </source>
</evidence>
<dbReference type="RefSeq" id="XP_029232659.1">
    <property type="nucleotide sequence ID" value="XM_029367259.1"/>
</dbReference>
<dbReference type="GeneID" id="40313926"/>
<feature type="region of interest" description="Disordered" evidence="1">
    <location>
        <begin position="571"/>
        <end position="696"/>
    </location>
</feature>